<keyword evidence="3" id="KW-0804">Transcription</keyword>
<keyword evidence="2" id="KW-0238">DNA-binding</keyword>
<dbReference type="Proteomes" id="UP000069697">
    <property type="component" value="Unassembled WGS sequence"/>
</dbReference>
<dbReference type="InterPro" id="IPR036390">
    <property type="entry name" value="WH_DNA-bd_sf"/>
</dbReference>
<protein>
    <submittedName>
        <fullName evidence="5">MarR family transcriptional regulator</fullName>
    </submittedName>
</protein>
<dbReference type="Pfam" id="PF12802">
    <property type="entry name" value="MarR_2"/>
    <property type="match status" value="1"/>
</dbReference>
<dbReference type="InterPro" id="IPR000835">
    <property type="entry name" value="HTH_MarR-typ"/>
</dbReference>
<dbReference type="GO" id="GO:0003700">
    <property type="term" value="F:DNA-binding transcription factor activity"/>
    <property type="evidence" value="ECO:0007669"/>
    <property type="project" value="InterPro"/>
</dbReference>
<dbReference type="EMBL" id="BCNV01000001">
    <property type="protein sequence ID" value="GAS83248.1"/>
    <property type="molecule type" value="Genomic_DNA"/>
</dbReference>
<dbReference type="PROSITE" id="PS50995">
    <property type="entry name" value="HTH_MARR_2"/>
    <property type="match status" value="1"/>
</dbReference>
<dbReference type="SUPFAM" id="SSF46785">
    <property type="entry name" value="Winged helix' DNA-binding domain"/>
    <property type="match status" value="1"/>
</dbReference>
<gene>
    <name evidence="5" type="ORF">PAHA3_3326</name>
</gene>
<organism evidence="5 6">
    <name type="scientific">Paenibacillus amylolyticus</name>
    <dbReference type="NCBI Taxonomy" id="1451"/>
    <lineage>
        <taxon>Bacteria</taxon>
        <taxon>Bacillati</taxon>
        <taxon>Bacillota</taxon>
        <taxon>Bacilli</taxon>
        <taxon>Bacillales</taxon>
        <taxon>Paenibacillaceae</taxon>
        <taxon>Paenibacillus</taxon>
    </lineage>
</organism>
<keyword evidence="1" id="KW-0805">Transcription regulation</keyword>
<dbReference type="InterPro" id="IPR036388">
    <property type="entry name" value="WH-like_DNA-bd_sf"/>
</dbReference>
<evidence type="ECO:0000256" key="3">
    <source>
        <dbReference type="ARBA" id="ARBA00023163"/>
    </source>
</evidence>
<dbReference type="PANTHER" id="PTHR42756">
    <property type="entry name" value="TRANSCRIPTIONAL REGULATOR, MARR"/>
    <property type="match status" value="1"/>
</dbReference>
<evidence type="ECO:0000256" key="1">
    <source>
        <dbReference type="ARBA" id="ARBA00023015"/>
    </source>
</evidence>
<evidence type="ECO:0000313" key="6">
    <source>
        <dbReference type="Proteomes" id="UP000069697"/>
    </source>
</evidence>
<dbReference type="PRINTS" id="PR00598">
    <property type="entry name" value="HTHMARR"/>
</dbReference>
<dbReference type="RefSeq" id="WP_062836138.1">
    <property type="nucleotide sequence ID" value="NZ_BCNV01000001.1"/>
</dbReference>
<name>A0A100VP04_PAEAM</name>
<evidence type="ECO:0000256" key="2">
    <source>
        <dbReference type="ARBA" id="ARBA00023125"/>
    </source>
</evidence>
<proteinExistence type="predicted"/>
<evidence type="ECO:0000313" key="5">
    <source>
        <dbReference type="EMBL" id="GAS83248.1"/>
    </source>
</evidence>
<dbReference type="AlphaFoldDB" id="A0A100VP04"/>
<evidence type="ECO:0000259" key="4">
    <source>
        <dbReference type="PROSITE" id="PS50995"/>
    </source>
</evidence>
<dbReference type="GO" id="GO:0003677">
    <property type="term" value="F:DNA binding"/>
    <property type="evidence" value="ECO:0007669"/>
    <property type="project" value="UniProtKB-KW"/>
</dbReference>
<dbReference type="SMART" id="SM00347">
    <property type="entry name" value="HTH_MARR"/>
    <property type="match status" value="1"/>
</dbReference>
<dbReference type="PANTHER" id="PTHR42756:SF1">
    <property type="entry name" value="TRANSCRIPTIONAL REPRESSOR OF EMRAB OPERON"/>
    <property type="match status" value="1"/>
</dbReference>
<comment type="caution">
    <text evidence="5">The sequence shown here is derived from an EMBL/GenBank/DDBJ whole genome shotgun (WGS) entry which is preliminary data.</text>
</comment>
<dbReference type="Gene3D" id="1.10.10.10">
    <property type="entry name" value="Winged helix-like DNA-binding domain superfamily/Winged helix DNA-binding domain"/>
    <property type="match status" value="1"/>
</dbReference>
<sequence>MKTRDAISLISKIKEKVNRFILAEMAEQGIQDLATSHGDIIYALYNNHRLTMAEIAKKIGKDKSTVTALVDKLVRTGYVLKERDATDSRVVHVALTAKGEELKPVFEEISQRMLDVFYADVTEAEKKELLRILMKIHGNF</sequence>
<reference evidence="5 6" key="1">
    <citation type="journal article" date="2016" name="Genome Announc.">
        <title>Draft Genome Sequence of Paenibacillus amylolyticus Heshi-A3, Isolated from Fermented Rice Bran in a Japanese Fermented Seafood Dish.</title>
        <authorList>
            <person name="Akuzawa S."/>
            <person name="Nagaoka J."/>
            <person name="Kanekatsu M."/>
            <person name="Kubota E."/>
            <person name="Ohtake R."/>
            <person name="Suzuki T."/>
            <person name="Kanesaki Y."/>
        </authorList>
    </citation>
    <scope>NUCLEOTIDE SEQUENCE [LARGE SCALE GENOMIC DNA]</scope>
    <source>
        <strain evidence="5 6">Heshi-A3</strain>
    </source>
</reference>
<reference evidence="6" key="2">
    <citation type="submission" date="2016-01" db="EMBL/GenBank/DDBJ databases">
        <title>Draft Genome Sequence of Paenibacillus amylolyticus Heshi-A3 that Was Isolated from Fermented Rice Bran with Aging Salted Mackerel, Which Was Named Heshiko as Traditional Fermented Seafood in Japan.</title>
        <authorList>
            <person name="Akuzawa S."/>
            <person name="Nakagawa J."/>
            <person name="Kanekatsu T."/>
            <person name="Kubota E."/>
            <person name="Ohtake R."/>
            <person name="Suzuki T."/>
            <person name="Kanesaki Y."/>
        </authorList>
    </citation>
    <scope>NUCLEOTIDE SEQUENCE [LARGE SCALE GENOMIC DNA]</scope>
    <source>
        <strain evidence="6">Heshi-A3</strain>
    </source>
</reference>
<feature type="domain" description="HTH marR-type" evidence="4">
    <location>
        <begin position="3"/>
        <end position="138"/>
    </location>
</feature>
<accession>A0A100VP04</accession>